<keyword evidence="2" id="KW-0564">Palmitate</keyword>
<organism evidence="4 5">
    <name type="scientific">Hydrogenimonas thermophila</name>
    <dbReference type="NCBI Taxonomy" id="223786"/>
    <lineage>
        <taxon>Bacteria</taxon>
        <taxon>Pseudomonadati</taxon>
        <taxon>Campylobacterota</taxon>
        <taxon>Epsilonproteobacteria</taxon>
        <taxon>Campylobacterales</taxon>
        <taxon>Hydrogenimonadaceae</taxon>
        <taxon>Hydrogenimonas</taxon>
    </lineage>
</organism>
<gene>
    <name evidence="4" type="ORF">SAMN05216234_13320</name>
</gene>
<keyword evidence="2" id="KW-0812">Transmembrane</keyword>
<accession>A0A1I5SEV2</accession>
<sequence>MKIGMRLISVSTILLSLFFIGCASYKPVQLPKILNDTNLSLPNRPEKWWEGFDDRELNSLLNEAITKNFDLLAAKSRISQAKETLAKINSSLYPSVDLSLSGSHSKESFENGTFVSNDISGSLQASYEVDLFGRLDALSKAGFHDYNRQKFDYETVYIALSSNLVTNWYDLAYSYESEKILKERIELARKEVALLKQRYERQRAKLVDFLSQQSSLKQMESDLEAVKYQKELYKNTLSALLGKSPLEFNLNTIPSLPEKMPKQIGSVSSEVLLKRPDIQAALESLKAQDRRVAATVSAQYPRFSISASVRQSDITLNNIFENWSSSIVASLLAPIYDAGSREADVKIATNKRRELIFNLKKLLVEAAVEVANAIKSIETKQKSYQIAKQQLLIAEKKEQSYRMHYLHGTEDFKRYLDAKLALKLAKDREVRSRLELIKAYISFYRATASGWN</sequence>
<dbReference type="NCBIfam" id="TIGR01845">
    <property type="entry name" value="outer_NodT"/>
    <property type="match status" value="1"/>
</dbReference>
<evidence type="ECO:0000313" key="5">
    <source>
        <dbReference type="Proteomes" id="UP000199227"/>
    </source>
</evidence>
<evidence type="ECO:0000256" key="1">
    <source>
        <dbReference type="ARBA" id="ARBA00007613"/>
    </source>
</evidence>
<dbReference type="STRING" id="223786.SAMN05216234_13320"/>
<protein>
    <submittedName>
        <fullName evidence="4">Efflux transporter, outer membrane factor (OMF) lipoprotein, NodT family</fullName>
    </submittedName>
</protein>
<dbReference type="GO" id="GO:0015562">
    <property type="term" value="F:efflux transmembrane transporter activity"/>
    <property type="evidence" value="ECO:0007669"/>
    <property type="project" value="InterPro"/>
</dbReference>
<dbReference type="Pfam" id="PF02321">
    <property type="entry name" value="OEP"/>
    <property type="match status" value="2"/>
</dbReference>
<dbReference type="GO" id="GO:0005886">
    <property type="term" value="C:plasma membrane"/>
    <property type="evidence" value="ECO:0007669"/>
    <property type="project" value="UniProtKB-SubCell"/>
</dbReference>
<dbReference type="PROSITE" id="PS51257">
    <property type="entry name" value="PROKAR_LIPOPROTEIN"/>
    <property type="match status" value="1"/>
</dbReference>
<dbReference type="Gene3D" id="1.20.1600.10">
    <property type="entry name" value="Outer membrane efflux proteins (OEP)"/>
    <property type="match status" value="1"/>
</dbReference>
<reference evidence="4 5" key="1">
    <citation type="submission" date="2016-10" db="EMBL/GenBank/DDBJ databases">
        <authorList>
            <person name="de Groot N.N."/>
        </authorList>
    </citation>
    <scope>NUCLEOTIDE SEQUENCE [LARGE SCALE GENOMIC DNA]</scope>
    <source>
        <strain evidence="4 5">EP1-55-1</strain>
    </source>
</reference>
<dbReference type="OrthoDB" id="9783163at2"/>
<keyword evidence="2" id="KW-0472">Membrane</keyword>
<dbReference type="InterPro" id="IPR003423">
    <property type="entry name" value="OMP_efflux"/>
</dbReference>
<dbReference type="EMBL" id="FOXB01000033">
    <property type="protein sequence ID" value="SFP69263.1"/>
    <property type="molecule type" value="Genomic_DNA"/>
</dbReference>
<keyword evidence="2 4" id="KW-0449">Lipoprotein</keyword>
<keyword evidence="3" id="KW-0175">Coiled coil</keyword>
<comment type="subcellular location">
    <subcellularLocation>
        <location evidence="2">Cell membrane</location>
        <topology evidence="2">Lipid-anchor</topology>
    </subcellularLocation>
</comment>
<evidence type="ECO:0000256" key="2">
    <source>
        <dbReference type="RuleBase" id="RU362097"/>
    </source>
</evidence>
<dbReference type="InterPro" id="IPR010131">
    <property type="entry name" value="MdtP/NodT-like"/>
</dbReference>
<dbReference type="PANTHER" id="PTHR30203">
    <property type="entry name" value="OUTER MEMBRANE CATION EFFLUX PROTEIN"/>
    <property type="match status" value="1"/>
</dbReference>
<feature type="coiled-coil region" evidence="3">
    <location>
        <begin position="178"/>
        <end position="236"/>
    </location>
</feature>
<keyword evidence="5" id="KW-1185">Reference proteome</keyword>
<comment type="similarity">
    <text evidence="1 2">Belongs to the outer membrane factor (OMF) (TC 1.B.17) family.</text>
</comment>
<proteinExistence type="inferred from homology"/>
<evidence type="ECO:0000313" key="4">
    <source>
        <dbReference type="EMBL" id="SFP69263.1"/>
    </source>
</evidence>
<dbReference type="Proteomes" id="UP000199227">
    <property type="component" value="Unassembled WGS sequence"/>
</dbReference>
<name>A0A1I5SEV2_9BACT</name>
<dbReference type="AlphaFoldDB" id="A0A1I5SEV2"/>
<evidence type="ECO:0000256" key="3">
    <source>
        <dbReference type="SAM" id="Coils"/>
    </source>
</evidence>
<dbReference type="SUPFAM" id="SSF56954">
    <property type="entry name" value="Outer membrane efflux proteins (OEP)"/>
    <property type="match status" value="1"/>
</dbReference>
<keyword evidence="2" id="KW-1134">Transmembrane beta strand</keyword>
<dbReference type="Gene3D" id="2.20.200.10">
    <property type="entry name" value="Outer membrane efflux proteins (OEP)"/>
    <property type="match status" value="1"/>
</dbReference>
<dbReference type="RefSeq" id="WP_092913378.1">
    <property type="nucleotide sequence ID" value="NZ_FOXB01000033.1"/>
</dbReference>